<reference evidence="1 2" key="1">
    <citation type="submission" date="2024-09" db="EMBL/GenBank/DDBJ databases">
        <title>Rethinking Asexuality: The Enigmatic Case of Functional Sexual Genes in Lepraria (Stereocaulaceae).</title>
        <authorList>
            <person name="Doellman M."/>
            <person name="Sun Y."/>
            <person name="Barcenas-Pena A."/>
            <person name="Lumbsch H.T."/>
            <person name="Grewe F."/>
        </authorList>
    </citation>
    <scope>NUCLEOTIDE SEQUENCE [LARGE SCALE GENOMIC DNA]</scope>
    <source>
        <strain evidence="1 2">Mercado 3170</strain>
    </source>
</reference>
<comment type="caution">
    <text evidence="1">The sequence shown here is derived from an EMBL/GenBank/DDBJ whole genome shotgun (WGS) entry which is preliminary data.</text>
</comment>
<accession>A0ABR4ARR8</accession>
<gene>
    <name evidence="1" type="ORF">N7G274_000162</name>
</gene>
<protein>
    <submittedName>
        <fullName evidence="1">Uncharacterized protein</fullName>
    </submittedName>
</protein>
<dbReference type="EMBL" id="JBEFKJ010000001">
    <property type="protein sequence ID" value="KAL2048251.1"/>
    <property type="molecule type" value="Genomic_DNA"/>
</dbReference>
<organism evidence="1 2">
    <name type="scientific">Stereocaulon virgatum</name>
    <dbReference type="NCBI Taxonomy" id="373712"/>
    <lineage>
        <taxon>Eukaryota</taxon>
        <taxon>Fungi</taxon>
        <taxon>Dikarya</taxon>
        <taxon>Ascomycota</taxon>
        <taxon>Pezizomycotina</taxon>
        <taxon>Lecanoromycetes</taxon>
        <taxon>OSLEUM clade</taxon>
        <taxon>Lecanoromycetidae</taxon>
        <taxon>Lecanorales</taxon>
        <taxon>Lecanorineae</taxon>
        <taxon>Stereocaulaceae</taxon>
        <taxon>Stereocaulon</taxon>
    </lineage>
</organism>
<keyword evidence="2" id="KW-1185">Reference proteome</keyword>
<evidence type="ECO:0000313" key="1">
    <source>
        <dbReference type="EMBL" id="KAL2048251.1"/>
    </source>
</evidence>
<dbReference type="Proteomes" id="UP001590950">
    <property type="component" value="Unassembled WGS sequence"/>
</dbReference>
<proteinExistence type="predicted"/>
<name>A0ABR4ARR8_9LECA</name>
<evidence type="ECO:0000313" key="2">
    <source>
        <dbReference type="Proteomes" id="UP001590950"/>
    </source>
</evidence>
<sequence length="67" mass="7349">MICLLSRSSVKTTRNIKTFCGPPSIAAVPLLSNRFLAWPFDISISIDRENLQRADTSISAASKCTPH</sequence>